<dbReference type="Proteomes" id="UP000652013">
    <property type="component" value="Unassembled WGS sequence"/>
</dbReference>
<evidence type="ECO:0000313" key="2">
    <source>
        <dbReference type="Proteomes" id="UP000652013"/>
    </source>
</evidence>
<gene>
    <name evidence="1" type="ORF">Sya03_60660</name>
</gene>
<dbReference type="PROSITE" id="PS51257">
    <property type="entry name" value="PROKAR_LIPOPROTEIN"/>
    <property type="match status" value="1"/>
</dbReference>
<dbReference type="AlphaFoldDB" id="A0A8J3YEZ5"/>
<keyword evidence="2" id="KW-1185">Reference proteome</keyword>
<dbReference type="EMBL" id="BOOY01000044">
    <property type="protein sequence ID" value="GIJ06714.1"/>
    <property type="molecule type" value="Genomic_DNA"/>
</dbReference>
<organism evidence="1 2">
    <name type="scientific">Spirilliplanes yamanashiensis</name>
    <dbReference type="NCBI Taxonomy" id="42233"/>
    <lineage>
        <taxon>Bacteria</taxon>
        <taxon>Bacillati</taxon>
        <taxon>Actinomycetota</taxon>
        <taxon>Actinomycetes</taxon>
        <taxon>Micromonosporales</taxon>
        <taxon>Micromonosporaceae</taxon>
        <taxon>Spirilliplanes</taxon>
    </lineage>
</organism>
<evidence type="ECO:0000313" key="1">
    <source>
        <dbReference type="EMBL" id="GIJ06714.1"/>
    </source>
</evidence>
<proteinExistence type="predicted"/>
<protein>
    <submittedName>
        <fullName evidence="1">Uncharacterized protein</fullName>
    </submittedName>
</protein>
<comment type="caution">
    <text evidence="1">The sequence shown here is derived from an EMBL/GenBank/DDBJ whole genome shotgun (WGS) entry which is preliminary data.</text>
</comment>
<accession>A0A8J3YEZ5</accession>
<sequence>MKLRTRTRAAAAAVLTLLGAGCTGQDDAAHKSGSGGRAASAPAAPSAEVDRYASVRRPWAVAPLAARERCPVTRHRAQPDPRLAGLWGDGPARPAGLGPGAVLEYMAAAAWKDATWGGAKVLWAVDPAVTGLVLIRGKRLDAPGQVAFEDPPTPELGIDVDRYQGLSGGWKDYPSYTRLRAPGCYLYQVDTAQGTSTVVFTARGPQI</sequence>
<name>A0A8J3YEZ5_9ACTN</name>
<reference evidence="1" key="1">
    <citation type="submission" date="2021-01" db="EMBL/GenBank/DDBJ databases">
        <title>Whole genome shotgun sequence of Spirilliplanes yamanashiensis NBRC 15828.</title>
        <authorList>
            <person name="Komaki H."/>
            <person name="Tamura T."/>
        </authorList>
    </citation>
    <scope>NUCLEOTIDE SEQUENCE</scope>
    <source>
        <strain evidence="1">NBRC 15828</strain>
    </source>
</reference>